<evidence type="ECO:0000313" key="4">
    <source>
        <dbReference type="Proteomes" id="UP000051380"/>
    </source>
</evidence>
<comment type="caution">
    <text evidence="3">The sequence shown here is derived from an EMBL/GenBank/DDBJ whole genome shotgun (WGS) entry which is preliminary data.</text>
</comment>
<dbReference type="InterPro" id="IPR049450">
    <property type="entry name" value="ACOT8-like_C"/>
</dbReference>
<dbReference type="InterPro" id="IPR029069">
    <property type="entry name" value="HotDog_dom_sf"/>
</dbReference>
<dbReference type="Pfam" id="PF20789">
    <property type="entry name" value="4HBT_3C"/>
    <property type="match status" value="1"/>
</dbReference>
<name>A0A0R3BTH4_9BRAD</name>
<dbReference type="Pfam" id="PF13622">
    <property type="entry name" value="4HBT_3"/>
    <property type="match status" value="1"/>
</dbReference>
<evidence type="ECO:0000313" key="3">
    <source>
        <dbReference type="EMBL" id="KRP86283.1"/>
    </source>
</evidence>
<feature type="domain" description="Acyl-CoA thioesterase-like C-terminal" evidence="2">
    <location>
        <begin position="124"/>
        <end position="252"/>
    </location>
</feature>
<sequence length="266" mass="28941">MSAIFKPDGELFRATEHAGGPWSPDMLQGSATTALMTREVERLAATSGFAVRRLTFDLWRPAGLRLFRAVSELLRDGRKAKTLQVRLMDGEIEIGRCTALLTAPSGESPIDPFARPTPVDKGPEAGSPPPAFAQKWSRYFQNVSVRLIEGALEKPGPAAAWMRLDAPLVEGEPNTPLLQAVQAADFSSGVAQIVDMRSWTFINPEISLYFFRPPEGEWILIRAATRVGAHGAGLTTATLSDCNGPFAEVMQAMSFERREAVQAQAS</sequence>
<dbReference type="SUPFAM" id="SSF54637">
    <property type="entry name" value="Thioesterase/thiol ester dehydrase-isomerase"/>
    <property type="match status" value="1"/>
</dbReference>
<dbReference type="OrthoDB" id="1413770at2"/>
<proteinExistence type="predicted"/>
<evidence type="ECO:0000259" key="2">
    <source>
        <dbReference type="Pfam" id="PF20789"/>
    </source>
</evidence>
<feature type="domain" description="Acyl-CoA thioesterase-like N-terminal HotDog" evidence="1">
    <location>
        <begin position="20"/>
        <end position="100"/>
    </location>
</feature>
<gene>
    <name evidence="3" type="ORF">AOQ72_03570</name>
</gene>
<evidence type="ECO:0008006" key="5">
    <source>
        <dbReference type="Google" id="ProtNLM"/>
    </source>
</evidence>
<dbReference type="Gene3D" id="2.40.160.210">
    <property type="entry name" value="Acyl-CoA thioesterase, double hotdog domain"/>
    <property type="match status" value="1"/>
</dbReference>
<protein>
    <recommendedName>
        <fullName evidence="5">Thioesterase family protein</fullName>
    </recommendedName>
</protein>
<dbReference type="AlphaFoldDB" id="A0A0R3BTH4"/>
<dbReference type="RefSeq" id="WP_057030319.1">
    <property type="nucleotide sequence ID" value="NZ_LJYF01000050.1"/>
</dbReference>
<dbReference type="InterPro" id="IPR049449">
    <property type="entry name" value="TesB_ACOT8-like_N"/>
</dbReference>
<reference evidence="3 4" key="1">
    <citation type="submission" date="2015-09" db="EMBL/GenBank/DDBJ databases">
        <title>Draft Genome Sequence of the Strain BR 3267 (Bradyrhizobium yuanmingense) recommended as inoculant for cowpea in Brazil.</title>
        <authorList>
            <person name="Simoes-Araujo J.L."/>
            <person name="Zilli J.E."/>
        </authorList>
    </citation>
    <scope>NUCLEOTIDE SEQUENCE [LARGE SCALE GENOMIC DNA]</scope>
    <source>
        <strain evidence="3 4">BR3267</strain>
    </source>
</reference>
<organism evidence="3 4">
    <name type="scientific">Bradyrhizobium yuanmingense</name>
    <dbReference type="NCBI Taxonomy" id="108015"/>
    <lineage>
        <taxon>Bacteria</taxon>
        <taxon>Pseudomonadati</taxon>
        <taxon>Pseudomonadota</taxon>
        <taxon>Alphaproteobacteria</taxon>
        <taxon>Hyphomicrobiales</taxon>
        <taxon>Nitrobacteraceae</taxon>
        <taxon>Bradyrhizobium</taxon>
    </lineage>
</organism>
<accession>A0A0R3BTH4</accession>
<evidence type="ECO:0000259" key="1">
    <source>
        <dbReference type="Pfam" id="PF13622"/>
    </source>
</evidence>
<dbReference type="EMBL" id="LJYF01000050">
    <property type="protein sequence ID" value="KRP86283.1"/>
    <property type="molecule type" value="Genomic_DNA"/>
</dbReference>
<dbReference type="InterPro" id="IPR042171">
    <property type="entry name" value="Acyl-CoA_hotdog"/>
</dbReference>
<dbReference type="Proteomes" id="UP000051380">
    <property type="component" value="Unassembled WGS sequence"/>
</dbReference>
<dbReference type="STRING" id="108015.GA0061099_1011145"/>